<evidence type="ECO:0000256" key="1">
    <source>
        <dbReference type="SAM" id="MobiDB-lite"/>
    </source>
</evidence>
<dbReference type="EnsemblMetazoa" id="ACOM030089-RA">
    <property type="protein sequence ID" value="ACOM030089-PA.1"/>
    <property type="gene ID" value="ACOM030089"/>
</dbReference>
<dbReference type="Proteomes" id="UP000075882">
    <property type="component" value="Unassembled WGS sequence"/>
</dbReference>
<organism evidence="2">
    <name type="scientific">Anopheles coluzzii</name>
    <name type="common">African malaria mosquito</name>
    <dbReference type="NCBI Taxonomy" id="1518534"/>
    <lineage>
        <taxon>Eukaryota</taxon>
        <taxon>Metazoa</taxon>
        <taxon>Ecdysozoa</taxon>
        <taxon>Arthropoda</taxon>
        <taxon>Hexapoda</taxon>
        <taxon>Insecta</taxon>
        <taxon>Pterygota</taxon>
        <taxon>Neoptera</taxon>
        <taxon>Endopterygota</taxon>
        <taxon>Diptera</taxon>
        <taxon>Nematocera</taxon>
        <taxon>Culicoidea</taxon>
        <taxon>Culicidae</taxon>
        <taxon>Anophelinae</taxon>
        <taxon>Anopheles</taxon>
    </lineage>
</organism>
<accession>A0A8W7PF55</accession>
<feature type="region of interest" description="Disordered" evidence="1">
    <location>
        <begin position="15"/>
        <end position="40"/>
    </location>
</feature>
<sequence>MMAMKRGWCLDATSSKRFPTGHQTAPTTNQLAGPHASARYDDGTECDSIPSIIAIRLIREMETTVTVPLISSAAEFKTVELGDEIAKKKKKGTEPSGGSIGTGVRINFHLNAHGFTQPLCMLLPGRVTAGIMMRDVLLYPSEHREWKQNSRQHRKIVPAAI</sequence>
<dbReference type="AlphaFoldDB" id="A0A8W7PF55"/>
<proteinExistence type="predicted"/>
<evidence type="ECO:0000313" key="2">
    <source>
        <dbReference type="EnsemblMetazoa" id="ACOM030089-PA.1"/>
    </source>
</evidence>
<protein>
    <submittedName>
        <fullName evidence="2">Uncharacterized protein</fullName>
    </submittedName>
</protein>
<feature type="compositionally biased region" description="Polar residues" evidence="1">
    <location>
        <begin position="15"/>
        <end position="31"/>
    </location>
</feature>
<reference evidence="2" key="1">
    <citation type="submission" date="2022-08" db="UniProtKB">
        <authorList>
            <consortium name="EnsemblMetazoa"/>
        </authorList>
    </citation>
    <scope>IDENTIFICATION</scope>
</reference>
<name>A0A8W7PF55_ANOCL</name>